<feature type="region of interest" description="Disordered" evidence="1">
    <location>
        <begin position="25"/>
        <end position="46"/>
    </location>
</feature>
<dbReference type="KEGG" id="dco:SAMEA4475696_0096"/>
<dbReference type="Proteomes" id="UP000242637">
    <property type="component" value="Chromosome 1"/>
</dbReference>
<proteinExistence type="predicted"/>
<dbReference type="EMBL" id="LT906453">
    <property type="protein sequence ID" value="SNV16910.1"/>
    <property type="molecule type" value="Genomic_DNA"/>
</dbReference>
<feature type="region of interest" description="Disordered" evidence="1">
    <location>
        <begin position="70"/>
        <end position="170"/>
    </location>
</feature>
<sequence>MEQAAADRQARREARRAERQAQIDLWREQRHERQEARRQQHEAARQAIREQISEAVEKVPEPAVSRPFWKSIEAAAQEQESQQVKEPFTPAEEESPVPAEQVTSTDAASPTPLMAVAPAAGPSGHRYENNSGGQEMAGPFRAAGSTPTPSPQRSAASATTQQKSATTTTNAYPLITSTTSRPSWARGVAPIADSLEEVAHAATVAKQSAMAPAVASMRISFGKWSDLPQAAAAAPRGAKHTVLSLPALPDSHGSLTACGKGEYRKMWESFAQALQKAQIDNPILDISAPTKEMNPQAYASCYRQVAEAVKGVLPRATMQWTVTRGTDGPYDAVAAWPGDGVVDIVALDALDTGGNWSKAVNGDRGLNWWVTFAQRRGAKIAVSAWGPGPGSDVSSNNAPYVQNMHDWLWRVAQKNALVYDLYTEGSKAAGGRAAQAYRALFR</sequence>
<feature type="compositionally biased region" description="Low complexity" evidence="1">
    <location>
        <begin position="145"/>
        <end position="170"/>
    </location>
</feature>
<dbReference type="InterPro" id="IPR017853">
    <property type="entry name" value="GH"/>
</dbReference>
<dbReference type="RefSeq" id="WP_154657605.1">
    <property type="nucleotide sequence ID" value="NZ_LT906453.1"/>
</dbReference>
<keyword evidence="3" id="KW-1185">Reference proteome</keyword>
<feature type="region of interest" description="Disordered" evidence="1">
    <location>
        <begin position="1"/>
        <end position="20"/>
    </location>
</feature>
<evidence type="ECO:0000313" key="2">
    <source>
        <dbReference type="EMBL" id="SNV16910.1"/>
    </source>
</evidence>
<dbReference type="Gene3D" id="3.20.20.80">
    <property type="entry name" value="Glycosidases"/>
    <property type="match status" value="1"/>
</dbReference>
<organism evidence="2 3">
    <name type="scientific">Dermatophilus congolensis</name>
    <dbReference type="NCBI Taxonomy" id="1863"/>
    <lineage>
        <taxon>Bacteria</taxon>
        <taxon>Bacillati</taxon>
        <taxon>Actinomycetota</taxon>
        <taxon>Actinomycetes</taxon>
        <taxon>Micrococcales</taxon>
        <taxon>Dermatophilaceae</taxon>
        <taxon>Dermatophilus</taxon>
    </lineage>
</organism>
<name>A0A239V3Y5_9MICO</name>
<reference evidence="2 3" key="1">
    <citation type="submission" date="2017-06" db="EMBL/GenBank/DDBJ databases">
        <authorList>
            <consortium name="Pathogen Informatics"/>
        </authorList>
    </citation>
    <scope>NUCLEOTIDE SEQUENCE [LARGE SCALE GENOMIC DNA]</scope>
    <source>
        <strain evidence="2 3">NCTC13039</strain>
    </source>
</reference>
<dbReference type="SUPFAM" id="SSF51445">
    <property type="entry name" value="(Trans)glycosidases"/>
    <property type="match status" value="1"/>
</dbReference>
<feature type="compositionally biased region" description="Basic and acidic residues" evidence="1">
    <location>
        <begin position="8"/>
        <end position="20"/>
    </location>
</feature>
<evidence type="ECO:0000313" key="3">
    <source>
        <dbReference type="Proteomes" id="UP000242637"/>
    </source>
</evidence>
<dbReference type="STRING" id="1121387.GCA_000429885_00839"/>
<protein>
    <submittedName>
        <fullName evidence="2">Beta-mannanase</fullName>
    </submittedName>
</protein>
<dbReference type="OrthoDB" id="5147077at2"/>
<accession>A0A239V3Y5</accession>
<dbReference type="AlphaFoldDB" id="A0A239V3Y5"/>
<feature type="compositionally biased region" description="Low complexity" evidence="1">
    <location>
        <begin position="73"/>
        <end position="82"/>
    </location>
</feature>
<dbReference type="GeneID" id="63460539"/>
<evidence type="ECO:0000256" key="1">
    <source>
        <dbReference type="SAM" id="MobiDB-lite"/>
    </source>
</evidence>
<gene>
    <name evidence="2" type="ORF">SAMEA4475696_00096</name>
</gene>